<keyword evidence="11 17" id="KW-0720">Serine protease</keyword>
<dbReference type="PANTHER" id="PTHR24278">
    <property type="entry name" value="COAGULATION FACTOR"/>
    <property type="match status" value="1"/>
</dbReference>
<dbReference type="GO" id="GO:0005615">
    <property type="term" value="C:extracellular space"/>
    <property type="evidence" value="ECO:0007669"/>
    <property type="project" value="TreeGrafter"/>
</dbReference>
<dbReference type="PROSITE" id="PS01186">
    <property type="entry name" value="EGF_2"/>
    <property type="match status" value="1"/>
</dbReference>
<dbReference type="InterPro" id="IPR009030">
    <property type="entry name" value="Growth_fac_rcpt_cys_sf"/>
</dbReference>
<evidence type="ECO:0000256" key="2">
    <source>
        <dbReference type="ARBA" id="ARBA00004613"/>
    </source>
</evidence>
<evidence type="ECO:0008006" key="24">
    <source>
        <dbReference type="Google" id="ProtNLM"/>
    </source>
</evidence>
<keyword evidence="23" id="KW-1185">Reference proteome</keyword>
<protein>
    <recommendedName>
        <fullName evidence="24">Coagulation factor IXa</fullName>
    </recommendedName>
</protein>
<dbReference type="AlphaFoldDB" id="A0AAD9E6F5"/>
<dbReference type="SMART" id="SM00069">
    <property type="entry name" value="GLA"/>
    <property type="match status" value="1"/>
</dbReference>
<evidence type="ECO:0000313" key="22">
    <source>
        <dbReference type="EMBL" id="KAK1803822.1"/>
    </source>
</evidence>
<dbReference type="InterPro" id="IPR000294">
    <property type="entry name" value="GLA_domain"/>
</dbReference>
<evidence type="ECO:0000256" key="3">
    <source>
        <dbReference type="ARBA" id="ARBA00022490"/>
    </source>
</evidence>
<dbReference type="PROSITE" id="PS50026">
    <property type="entry name" value="EGF_3"/>
    <property type="match status" value="1"/>
</dbReference>
<feature type="compositionally biased region" description="Polar residues" evidence="18">
    <location>
        <begin position="615"/>
        <end position="624"/>
    </location>
</feature>
<keyword evidence="6 17" id="KW-0645">Protease</keyword>
<gene>
    <name evidence="22" type="ORF">P4O66_003776</name>
</gene>
<dbReference type="InterPro" id="IPR001314">
    <property type="entry name" value="Peptidase_S1A"/>
</dbReference>
<evidence type="ECO:0000313" key="23">
    <source>
        <dbReference type="Proteomes" id="UP001239994"/>
    </source>
</evidence>
<keyword evidence="4" id="KW-0964">Secreted</keyword>
<dbReference type="GO" id="GO:0005509">
    <property type="term" value="F:calcium ion binding"/>
    <property type="evidence" value="ECO:0007669"/>
    <property type="project" value="InterPro"/>
</dbReference>
<evidence type="ECO:0000256" key="9">
    <source>
        <dbReference type="ARBA" id="ARBA00022737"/>
    </source>
</evidence>
<dbReference type="PROSITE" id="PS50240">
    <property type="entry name" value="TRYPSIN_DOM"/>
    <property type="match status" value="1"/>
</dbReference>
<evidence type="ECO:0000259" key="20">
    <source>
        <dbReference type="PROSITE" id="PS50240"/>
    </source>
</evidence>
<dbReference type="InterPro" id="IPR009003">
    <property type="entry name" value="Peptidase_S1_PA"/>
</dbReference>
<feature type="region of interest" description="Disordered" evidence="18">
    <location>
        <begin position="583"/>
        <end position="629"/>
    </location>
</feature>
<feature type="compositionally biased region" description="Basic residues" evidence="18">
    <location>
        <begin position="592"/>
        <end position="602"/>
    </location>
</feature>
<dbReference type="InterPro" id="IPR018114">
    <property type="entry name" value="TRYPSIN_HIS"/>
</dbReference>
<keyword evidence="9" id="KW-0677">Repeat</keyword>
<evidence type="ECO:0000256" key="5">
    <source>
        <dbReference type="ARBA" id="ARBA00022536"/>
    </source>
</evidence>
<evidence type="ECO:0000256" key="1">
    <source>
        <dbReference type="ARBA" id="ARBA00004496"/>
    </source>
</evidence>
<dbReference type="Pfam" id="PF00089">
    <property type="entry name" value="Trypsin"/>
    <property type="match status" value="1"/>
</dbReference>
<keyword evidence="3" id="KW-0963">Cytoplasm</keyword>
<keyword evidence="10 17" id="KW-0378">Hydrolase</keyword>
<dbReference type="InterPro" id="IPR035972">
    <property type="entry name" value="GLA-like_dom_SF"/>
</dbReference>
<evidence type="ECO:0000256" key="13">
    <source>
        <dbReference type="ARBA" id="ARBA00023145"/>
    </source>
</evidence>
<feature type="domain" description="Peptidase S1" evidence="20">
    <location>
        <begin position="287"/>
        <end position="530"/>
    </location>
</feature>
<dbReference type="Gene3D" id="4.10.740.10">
    <property type="entry name" value="Coagulation Factor IX"/>
    <property type="match status" value="1"/>
</dbReference>
<dbReference type="InterPro" id="IPR050442">
    <property type="entry name" value="Peptidase_S1_coag_factors"/>
</dbReference>
<dbReference type="FunFam" id="2.10.25.10:FF:000425">
    <property type="entry name" value="Eyes shut homolog"/>
    <property type="match status" value="1"/>
</dbReference>
<dbReference type="SMART" id="SM00179">
    <property type="entry name" value="EGF_CA"/>
    <property type="match status" value="1"/>
</dbReference>
<keyword evidence="13" id="KW-0865">Zymogen</keyword>
<organism evidence="22 23">
    <name type="scientific">Electrophorus voltai</name>
    <dbReference type="NCBI Taxonomy" id="2609070"/>
    <lineage>
        <taxon>Eukaryota</taxon>
        <taxon>Metazoa</taxon>
        <taxon>Chordata</taxon>
        <taxon>Craniata</taxon>
        <taxon>Vertebrata</taxon>
        <taxon>Euteleostomi</taxon>
        <taxon>Actinopterygii</taxon>
        <taxon>Neopterygii</taxon>
        <taxon>Teleostei</taxon>
        <taxon>Ostariophysi</taxon>
        <taxon>Gymnotiformes</taxon>
        <taxon>Gymnotoidei</taxon>
        <taxon>Gymnotidae</taxon>
        <taxon>Electrophorus</taxon>
    </lineage>
</organism>
<dbReference type="EMBL" id="JAROKS010000004">
    <property type="protein sequence ID" value="KAK1803822.1"/>
    <property type="molecule type" value="Genomic_DNA"/>
</dbReference>
<dbReference type="GO" id="GO:0006508">
    <property type="term" value="P:proteolysis"/>
    <property type="evidence" value="ECO:0007669"/>
    <property type="project" value="UniProtKB-KW"/>
</dbReference>
<comment type="caution">
    <text evidence="16">Lacks conserved residue(s) required for the propagation of feature annotation.</text>
</comment>
<dbReference type="SUPFAM" id="SSF57630">
    <property type="entry name" value="GLA-domain"/>
    <property type="match status" value="1"/>
</dbReference>
<accession>A0AAD9E6F5</accession>
<evidence type="ECO:0000259" key="21">
    <source>
        <dbReference type="PROSITE" id="PS50998"/>
    </source>
</evidence>
<dbReference type="PROSITE" id="PS50998">
    <property type="entry name" value="GLA_2"/>
    <property type="match status" value="1"/>
</dbReference>
<dbReference type="SUPFAM" id="SSF57184">
    <property type="entry name" value="Growth factor receptor domain"/>
    <property type="match status" value="1"/>
</dbReference>
<comment type="caution">
    <text evidence="22">The sequence shown here is derived from an EMBL/GenBank/DDBJ whole genome shotgun (WGS) entry which is preliminary data.</text>
</comment>
<evidence type="ECO:0000256" key="17">
    <source>
        <dbReference type="RuleBase" id="RU363034"/>
    </source>
</evidence>
<dbReference type="InterPro" id="IPR001881">
    <property type="entry name" value="EGF-like_Ca-bd_dom"/>
</dbReference>
<dbReference type="FunFam" id="4.10.740.10:FF:000001">
    <property type="entry name" value="vitamin K-dependent protein S"/>
    <property type="match status" value="1"/>
</dbReference>
<dbReference type="PANTHER" id="PTHR24278:SF31">
    <property type="entry name" value="COAGULATION FACTOR IX"/>
    <property type="match status" value="1"/>
</dbReference>
<keyword evidence="14 16" id="KW-1015">Disulfide bond</keyword>
<feature type="compositionally biased region" description="Polar residues" evidence="18">
    <location>
        <begin position="245"/>
        <end position="254"/>
    </location>
</feature>
<feature type="domain" description="Gla" evidence="21">
    <location>
        <begin position="79"/>
        <end position="125"/>
    </location>
</feature>
<keyword evidence="5 16" id="KW-0245">EGF-like domain</keyword>
<name>A0AAD9E6F5_9TELE</name>
<sequence>MPAPPEELGGSPRYLDLEGPARERLQRFPKPQAGSGTEQISYSVLSINAPSLALHMSAPGLVFLGGEEADDVLGRHKRANTGAFEEFLQGNVERECMEESCSLEEAREAFENNEKTMEFWAGYAEGNQCRSLPCKNQGACEHQGGTYACNCQPGFTGRNCEIVTLRQCDHNNGGCAHFCSPGGPRGAECSCAPGYKLVGEVKCQPDVKFPCGIRKLSMGSFARSLGSLSGNSTETRHTRAVSPGGNATNVTASPGDQARSKGLRLSRLRQHTWAYNTTEEPNTRIRIIGGSQASPGEIPWQVALVVRSTQQVFCGGSILSELWVITAAHCLKERKDAFFVRVGLTSRPTGELDVSRSEGTEQDLEVEKAVLHPRYDPAVSAYNHDVALLRLRAAVLFSDQVRPVCLGPKAFTDALLHSDTLAMVSGWGRLRFHGRPAGALQKIEVPYVERSECKDSSSDRITQYMFCAGYADGAKDACQGDSGGPHASRFRDTWFLTGIVSWGEECAKKGKFGVYTRVANYYKWIQITHDFTIVCVTKETVVTEIKTQPRQLSPLASSAVFKTTNFREKLVYEVQREALRQRRAKAGQEKLRTKRTSKRTQFYRREATARPEHPSLSQQQSQKRSTGHLRACQKKKARCIWATICRVTAQSVHSWETAPEGRH</sequence>
<keyword evidence="15" id="KW-0325">Glycoprotein</keyword>
<proteinExistence type="predicted"/>
<dbReference type="PRINTS" id="PR00722">
    <property type="entry name" value="CHYMOTRYPSIN"/>
</dbReference>
<evidence type="ECO:0000256" key="11">
    <source>
        <dbReference type="ARBA" id="ARBA00022825"/>
    </source>
</evidence>
<dbReference type="GO" id="GO:0005737">
    <property type="term" value="C:cytoplasm"/>
    <property type="evidence" value="ECO:0007669"/>
    <property type="project" value="UniProtKB-SubCell"/>
</dbReference>
<dbReference type="FunFam" id="2.40.10.10:FF:000015">
    <property type="entry name" value="Atrial natriuretic peptide-converting enzyme"/>
    <property type="match status" value="1"/>
</dbReference>
<evidence type="ECO:0000256" key="14">
    <source>
        <dbReference type="ARBA" id="ARBA00023157"/>
    </source>
</evidence>
<evidence type="ECO:0000256" key="7">
    <source>
        <dbReference type="ARBA" id="ARBA00022723"/>
    </source>
</evidence>
<evidence type="ECO:0000256" key="6">
    <source>
        <dbReference type="ARBA" id="ARBA00022670"/>
    </source>
</evidence>
<comment type="subcellular location">
    <subcellularLocation>
        <location evidence="1">Cytoplasm</location>
    </subcellularLocation>
    <subcellularLocation>
        <location evidence="2">Secreted</location>
    </subcellularLocation>
</comment>
<reference evidence="22" key="1">
    <citation type="submission" date="2023-03" db="EMBL/GenBank/DDBJ databases">
        <title>Electrophorus voltai genome.</title>
        <authorList>
            <person name="Bian C."/>
        </authorList>
    </citation>
    <scope>NUCLEOTIDE SEQUENCE</scope>
    <source>
        <strain evidence="22">CB-2022</strain>
        <tissue evidence="22">Muscle</tissue>
    </source>
</reference>
<evidence type="ECO:0000256" key="12">
    <source>
        <dbReference type="ARBA" id="ARBA00022837"/>
    </source>
</evidence>
<dbReference type="Pfam" id="PF00008">
    <property type="entry name" value="EGF"/>
    <property type="match status" value="1"/>
</dbReference>
<dbReference type="Proteomes" id="UP001239994">
    <property type="component" value="Unassembled WGS sequence"/>
</dbReference>
<dbReference type="PRINTS" id="PR00001">
    <property type="entry name" value="GLABLOOD"/>
</dbReference>
<feature type="disulfide bond" evidence="16">
    <location>
        <begin position="151"/>
        <end position="160"/>
    </location>
</feature>
<dbReference type="SMART" id="SM00181">
    <property type="entry name" value="EGF"/>
    <property type="match status" value="2"/>
</dbReference>
<keyword evidence="7" id="KW-0479">Metal-binding</keyword>
<evidence type="ECO:0000256" key="18">
    <source>
        <dbReference type="SAM" id="MobiDB-lite"/>
    </source>
</evidence>
<evidence type="ECO:0000256" key="15">
    <source>
        <dbReference type="ARBA" id="ARBA00023180"/>
    </source>
</evidence>
<dbReference type="InterPro" id="IPR017857">
    <property type="entry name" value="Coagulation_fac-like_Gla_dom"/>
</dbReference>
<dbReference type="PROSITE" id="PS00011">
    <property type="entry name" value="GLA_1"/>
    <property type="match status" value="1"/>
</dbReference>
<evidence type="ECO:0000256" key="16">
    <source>
        <dbReference type="PROSITE-ProRule" id="PRU00076"/>
    </source>
</evidence>
<feature type="region of interest" description="Disordered" evidence="18">
    <location>
        <begin position="227"/>
        <end position="262"/>
    </location>
</feature>
<dbReference type="Gene3D" id="2.10.25.10">
    <property type="entry name" value="Laminin"/>
    <property type="match status" value="2"/>
</dbReference>
<dbReference type="InterPro" id="IPR001254">
    <property type="entry name" value="Trypsin_dom"/>
</dbReference>
<dbReference type="Gene3D" id="2.40.10.10">
    <property type="entry name" value="Trypsin-like serine proteases"/>
    <property type="match status" value="2"/>
</dbReference>
<keyword evidence="8" id="KW-0732">Signal</keyword>
<dbReference type="GO" id="GO:0004252">
    <property type="term" value="F:serine-type endopeptidase activity"/>
    <property type="evidence" value="ECO:0007669"/>
    <property type="project" value="InterPro"/>
</dbReference>
<dbReference type="InterPro" id="IPR033116">
    <property type="entry name" value="TRYPSIN_SER"/>
</dbReference>
<dbReference type="CDD" id="cd00054">
    <property type="entry name" value="EGF_CA"/>
    <property type="match status" value="1"/>
</dbReference>
<dbReference type="Pfam" id="PF00594">
    <property type="entry name" value="Gla"/>
    <property type="match status" value="1"/>
</dbReference>
<feature type="domain" description="EGF-like" evidence="19">
    <location>
        <begin position="125"/>
        <end position="161"/>
    </location>
</feature>
<dbReference type="CDD" id="cd00190">
    <property type="entry name" value="Tryp_SPc"/>
    <property type="match status" value="1"/>
</dbReference>
<dbReference type="PROSITE" id="PS00022">
    <property type="entry name" value="EGF_1"/>
    <property type="match status" value="1"/>
</dbReference>
<evidence type="ECO:0000256" key="10">
    <source>
        <dbReference type="ARBA" id="ARBA00022801"/>
    </source>
</evidence>
<dbReference type="PROSITE" id="PS00135">
    <property type="entry name" value="TRYPSIN_SER"/>
    <property type="match status" value="1"/>
</dbReference>
<dbReference type="InterPro" id="IPR043504">
    <property type="entry name" value="Peptidase_S1_PA_chymotrypsin"/>
</dbReference>
<dbReference type="SMART" id="SM00020">
    <property type="entry name" value="Tryp_SPc"/>
    <property type="match status" value="1"/>
</dbReference>
<evidence type="ECO:0000256" key="8">
    <source>
        <dbReference type="ARBA" id="ARBA00022729"/>
    </source>
</evidence>
<evidence type="ECO:0000259" key="19">
    <source>
        <dbReference type="PROSITE" id="PS50026"/>
    </source>
</evidence>
<dbReference type="PROSITE" id="PS00134">
    <property type="entry name" value="TRYPSIN_HIS"/>
    <property type="match status" value="1"/>
</dbReference>
<dbReference type="SUPFAM" id="SSF50494">
    <property type="entry name" value="Trypsin-like serine proteases"/>
    <property type="match status" value="1"/>
</dbReference>
<keyword evidence="12" id="KW-0106">Calcium</keyword>
<evidence type="ECO:0000256" key="4">
    <source>
        <dbReference type="ARBA" id="ARBA00022525"/>
    </source>
</evidence>
<dbReference type="InterPro" id="IPR000742">
    <property type="entry name" value="EGF"/>
</dbReference>
<dbReference type="Pfam" id="PF14670">
    <property type="entry name" value="FXa_inhibition"/>
    <property type="match status" value="1"/>
</dbReference>
<feature type="compositionally biased region" description="Basic and acidic residues" evidence="18">
    <location>
        <begin position="603"/>
        <end position="613"/>
    </location>
</feature>